<accession>A0A8H2Y2N8</accession>
<evidence type="ECO:0000259" key="2">
    <source>
        <dbReference type="Pfam" id="PF13391"/>
    </source>
</evidence>
<sequence length="316" mass="35330">MSWEADANHILRSYIPENKEDYTQPLLLALIEHAPTSSGRRNICTDILQCRDDKENDLDTRLRALGKWYETKLFLPLKAGGGKTPKPSEHPSRQPSMDDETILNELLISGMVSHRESTSVKKASLIRDNYRSVMSGIFDVISIRDGRVPDTRYKGPTQAAHILPFSLGNPDAATVLTALEHFSGTSLLVDLCGQNINRLSNILTLTQDEHFYFGELTVWLEATTDHEHTYRIHATSQYNSLPEDSIVQFTTPDAERLPLPDPRYLAIHAACAKVLHASGIGEHIDQVLRDYEELPVLATDGTSNALFDALQRISAQ</sequence>
<evidence type="ECO:0000256" key="1">
    <source>
        <dbReference type="SAM" id="MobiDB-lite"/>
    </source>
</evidence>
<evidence type="ECO:0000313" key="3">
    <source>
        <dbReference type="EMBL" id="CAE6440375.1"/>
    </source>
</evidence>
<gene>
    <name evidence="3" type="ORF">RDB_LOCUS53209</name>
</gene>
<protein>
    <recommendedName>
        <fullName evidence="2">HNH nuclease domain-containing protein</fullName>
    </recommendedName>
</protein>
<organism evidence="3 4">
    <name type="scientific">Rhizoctonia solani</name>
    <dbReference type="NCBI Taxonomy" id="456999"/>
    <lineage>
        <taxon>Eukaryota</taxon>
        <taxon>Fungi</taxon>
        <taxon>Dikarya</taxon>
        <taxon>Basidiomycota</taxon>
        <taxon>Agaricomycotina</taxon>
        <taxon>Agaricomycetes</taxon>
        <taxon>Cantharellales</taxon>
        <taxon>Ceratobasidiaceae</taxon>
        <taxon>Rhizoctonia</taxon>
    </lineage>
</organism>
<evidence type="ECO:0000313" key="4">
    <source>
        <dbReference type="Proteomes" id="UP000663831"/>
    </source>
</evidence>
<name>A0A8H2Y2N8_9AGAM</name>
<dbReference type="InterPro" id="IPR003615">
    <property type="entry name" value="HNH_nuc"/>
</dbReference>
<dbReference type="Proteomes" id="UP000663831">
    <property type="component" value="Unassembled WGS sequence"/>
</dbReference>
<feature type="region of interest" description="Disordered" evidence="1">
    <location>
        <begin position="79"/>
        <end position="99"/>
    </location>
</feature>
<dbReference type="EMBL" id="CAJMWV010001562">
    <property type="protein sequence ID" value="CAE6440375.1"/>
    <property type="molecule type" value="Genomic_DNA"/>
</dbReference>
<dbReference type="AlphaFoldDB" id="A0A8H2Y2N8"/>
<reference evidence="3" key="1">
    <citation type="submission" date="2021-01" db="EMBL/GenBank/DDBJ databases">
        <authorList>
            <person name="Kaushik A."/>
        </authorList>
    </citation>
    <scope>NUCLEOTIDE SEQUENCE</scope>
    <source>
        <strain evidence="3">AG3-1AP</strain>
    </source>
</reference>
<comment type="caution">
    <text evidence="3">The sequence shown here is derived from an EMBL/GenBank/DDBJ whole genome shotgun (WGS) entry which is preliminary data.</text>
</comment>
<dbReference type="Pfam" id="PF13391">
    <property type="entry name" value="HNH_2"/>
    <property type="match status" value="1"/>
</dbReference>
<proteinExistence type="predicted"/>
<feature type="domain" description="HNH nuclease" evidence="2">
    <location>
        <begin position="156"/>
        <end position="214"/>
    </location>
</feature>